<reference evidence="1" key="1">
    <citation type="submission" date="2014-11" db="EMBL/GenBank/DDBJ databases">
        <authorList>
            <person name="Amaro Gonzalez C."/>
        </authorList>
    </citation>
    <scope>NUCLEOTIDE SEQUENCE</scope>
</reference>
<reference evidence="1" key="2">
    <citation type="journal article" date="2015" name="Fish Shellfish Immunol.">
        <title>Early steps in the European eel (Anguilla anguilla)-Vibrio vulnificus interaction in the gills: Role of the RtxA13 toxin.</title>
        <authorList>
            <person name="Callol A."/>
            <person name="Pajuelo D."/>
            <person name="Ebbesson L."/>
            <person name="Teles M."/>
            <person name="MacKenzie S."/>
            <person name="Amaro C."/>
        </authorList>
    </citation>
    <scope>NUCLEOTIDE SEQUENCE</scope>
</reference>
<dbReference type="AlphaFoldDB" id="A0A0E9VSR9"/>
<sequence>MWYFPMGFAHEHCVEGGYFIHSHRGHLQHLRYLVHGGDGKPSVLPLG</sequence>
<dbReference type="EMBL" id="GBXM01027495">
    <property type="protein sequence ID" value="JAH81082.1"/>
    <property type="molecule type" value="Transcribed_RNA"/>
</dbReference>
<evidence type="ECO:0000313" key="1">
    <source>
        <dbReference type="EMBL" id="JAH81082.1"/>
    </source>
</evidence>
<accession>A0A0E9VSR9</accession>
<organism evidence="1">
    <name type="scientific">Anguilla anguilla</name>
    <name type="common">European freshwater eel</name>
    <name type="synonym">Muraena anguilla</name>
    <dbReference type="NCBI Taxonomy" id="7936"/>
    <lineage>
        <taxon>Eukaryota</taxon>
        <taxon>Metazoa</taxon>
        <taxon>Chordata</taxon>
        <taxon>Craniata</taxon>
        <taxon>Vertebrata</taxon>
        <taxon>Euteleostomi</taxon>
        <taxon>Actinopterygii</taxon>
        <taxon>Neopterygii</taxon>
        <taxon>Teleostei</taxon>
        <taxon>Anguilliformes</taxon>
        <taxon>Anguillidae</taxon>
        <taxon>Anguilla</taxon>
    </lineage>
</organism>
<protein>
    <submittedName>
        <fullName evidence="1">Uncharacterized protein</fullName>
    </submittedName>
</protein>
<proteinExistence type="predicted"/>
<name>A0A0E9VSR9_ANGAN</name>